<evidence type="ECO:0000256" key="1">
    <source>
        <dbReference type="SAM" id="MobiDB-lite"/>
    </source>
</evidence>
<protein>
    <submittedName>
        <fullName evidence="4">Pathogenicity-like protein</fullName>
    </submittedName>
</protein>
<dbReference type="STRING" id="676599.ARC20_15040"/>
<accession>A0A0R0ABU9</accession>
<keyword evidence="2" id="KW-0812">Transmembrane</keyword>
<sequence>MRKIFSSQRVETAEGVAKLLRDAGIDVRLSNGRSYRSRRSGQFSYLEEGNPQGHPTVWVVHADDQPRARELLREARLLDTTRRDVPFAEYAFADAPEAKGGARNWAWRIRIGLLVVIGAVALFIMVRHNASRPAAPPAPAPASAPAAAPTAPAATPPAEPQEQEQEDPSRVRIQPAH</sequence>
<name>A0A0R0ABU9_9GAMM</name>
<evidence type="ECO:0000256" key="2">
    <source>
        <dbReference type="SAM" id="Phobius"/>
    </source>
</evidence>
<dbReference type="InterPro" id="IPR018551">
    <property type="entry name" value="DUF2007"/>
</dbReference>
<evidence type="ECO:0000313" key="4">
    <source>
        <dbReference type="EMBL" id="KRG38360.1"/>
    </source>
</evidence>
<dbReference type="AlphaFoldDB" id="A0A0R0ABU9"/>
<evidence type="ECO:0000313" key="5">
    <source>
        <dbReference type="Proteomes" id="UP000051802"/>
    </source>
</evidence>
<gene>
    <name evidence="4" type="ORF">ARC20_15040</name>
</gene>
<dbReference type="RefSeq" id="WP_057648744.1">
    <property type="nucleotide sequence ID" value="NZ_LLXU01000121.1"/>
</dbReference>
<comment type="caution">
    <text evidence="4">The sequence shown here is derived from an EMBL/GenBank/DDBJ whole genome shotgun (WGS) entry which is preliminary data.</text>
</comment>
<keyword evidence="2" id="KW-0472">Membrane</keyword>
<dbReference type="OrthoDB" id="5955962at2"/>
<keyword evidence="2" id="KW-1133">Transmembrane helix</keyword>
<proteinExistence type="predicted"/>
<feature type="compositionally biased region" description="Low complexity" evidence="1">
    <location>
        <begin position="143"/>
        <end position="153"/>
    </location>
</feature>
<evidence type="ECO:0000259" key="3">
    <source>
        <dbReference type="Pfam" id="PF09413"/>
    </source>
</evidence>
<dbReference type="EMBL" id="LLXU01000121">
    <property type="protein sequence ID" value="KRG38360.1"/>
    <property type="molecule type" value="Genomic_DNA"/>
</dbReference>
<dbReference type="Proteomes" id="UP000051802">
    <property type="component" value="Unassembled WGS sequence"/>
</dbReference>
<feature type="region of interest" description="Disordered" evidence="1">
    <location>
        <begin position="131"/>
        <end position="177"/>
    </location>
</feature>
<reference evidence="4 5" key="1">
    <citation type="submission" date="2015-10" db="EMBL/GenBank/DDBJ databases">
        <title>Genome sequencing and analysis of members of genus Stenotrophomonas.</title>
        <authorList>
            <person name="Patil P.P."/>
            <person name="Midha S."/>
            <person name="Patil P.B."/>
        </authorList>
    </citation>
    <scope>NUCLEOTIDE SEQUENCE [LARGE SCALE GENOMIC DNA]</scope>
    <source>
        <strain evidence="4 5">JCM 16536</strain>
    </source>
</reference>
<dbReference type="Pfam" id="PF09413">
    <property type="entry name" value="DUF2007"/>
    <property type="match status" value="1"/>
</dbReference>
<organism evidence="4 5">
    <name type="scientific">Stenotrophomonas panacihumi</name>
    <dbReference type="NCBI Taxonomy" id="676599"/>
    <lineage>
        <taxon>Bacteria</taxon>
        <taxon>Pseudomonadati</taxon>
        <taxon>Pseudomonadota</taxon>
        <taxon>Gammaproteobacteria</taxon>
        <taxon>Lysobacterales</taxon>
        <taxon>Lysobacteraceae</taxon>
        <taxon>Stenotrophomonas</taxon>
    </lineage>
</organism>
<feature type="transmembrane region" description="Helical" evidence="2">
    <location>
        <begin position="109"/>
        <end position="126"/>
    </location>
</feature>
<feature type="domain" description="DUF2007" evidence="3">
    <location>
        <begin position="1"/>
        <end position="75"/>
    </location>
</feature>
<keyword evidence="5" id="KW-1185">Reference proteome</keyword>